<gene>
    <name evidence="4" type="ORF">U9M73_15190</name>
</gene>
<organism evidence="4 5">
    <name type="scientific">Paenibacillus phoenicis</name>
    <dbReference type="NCBI Taxonomy" id="554117"/>
    <lineage>
        <taxon>Bacteria</taxon>
        <taxon>Bacillati</taxon>
        <taxon>Bacillota</taxon>
        <taxon>Bacilli</taxon>
        <taxon>Bacillales</taxon>
        <taxon>Paenibacillaceae</taxon>
        <taxon>Paenibacillus</taxon>
    </lineage>
</organism>
<dbReference type="Gene3D" id="2.10.260.10">
    <property type="match status" value="1"/>
</dbReference>
<dbReference type="PANTHER" id="PTHR36432:SF4">
    <property type="entry name" value="TRANSITION STATE REGULATOR ABH-RELATED"/>
    <property type="match status" value="1"/>
</dbReference>
<protein>
    <submittedName>
        <fullName evidence="4">AbrB/MazE/SpoVT family DNA-binding domain-containing protein</fullName>
    </submittedName>
</protein>
<dbReference type="SUPFAM" id="SSF89447">
    <property type="entry name" value="AbrB/MazE/MraZ-like"/>
    <property type="match status" value="1"/>
</dbReference>
<dbReference type="PANTHER" id="PTHR36432">
    <property type="match status" value="1"/>
</dbReference>
<dbReference type="Proteomes" id="UP001292216">
    <property type="component" value="Unassembled WGS sequence"/>
</dbReference>
<keyword evidence="1 4" id="KW-0238">DNA-binding</keyword>
<proteinExistence type="predicted"/>
<dbReference type="InterPro" id="IPR037914">
    <property type="entry name" value="SpoVT-AbrB_sf"/>
</dbReference>
<accession>A0ABU5PMX1</accession>
<reference evidence="4 5" key="1">
    <citation type="submission" date="2023-12" db="EMBL/GenBank/DDBJ databases">
        <title>Whole genome sequencing of Paenibacillus phoenicis isolated from the Phoenix Mars Lander spacecraft assembly facility.</title>
        <authorList>
            <person name="Garcia A."/>
            <person name="Venkateswaran K."/>
        </authorList>
    </citation>
    <scope>NUCLEOTIDE SEQUENCE [LARGE SCALE GENOMIC DNA]</scope>
    <source>
        <strain evidence="4 5">3PO2SA</strain>
    </source>
</reference>
<dbReference type="Pfam" id="PF04014">
    <property type="entry name" value="MazE_antitoxin"/>
    <property type="match status" value="1"/>
</dbReference>
<evidence type="ECO:0000259" key="3">
    <source>
        <dbReference type="PROSITE" id="PS51740"/>
    </source>
</evidence>
<feature type="domain" description="SpoVT-AbrB" evidence="3">
    <location>
        <begin position="5"/>
        <end position="52"/>
    </location>
</feature>
<dbReference type="Gene3D" id="1.10.260.40">
    <property type="entry name" value="lambda repressor-like DNA-binding domains"/>
    <property type="match status" value="1"/>
</dbReference>
<dbReference type="EMBL" id="JAYERP010000001">
    <property type="protein sequence ID" value="MEA3571298.1"/>
    <property type="molecule type" value="Genomic_DNA"/>
</dbReference>
<keyword evidence="5" id="KW-1185">Reference proteome</keyword>
<dbReference type="GO" id="GO:0003677">
    <property type="term" value="F:DNA binding"/>
    <property type="evidence" value="ECO:0007669"/>
    <property type="project" value="UniProtKB-KW"/>
</dbReference>
<dbReference type="SMART" id="SM00966">
    <property type="entry name" value="SpoVT_AbrB"/>
    <property type="match status" value="1"/>
</dbReference>
<comment type="caution">
    <text evidence="4">The sequence shown here is derived from an EMBL/GenBank/DDBJ whole genome shotgun (WGS) entry which is preliminary data.</text>
</comment>
<evidence type="ECO:0000256" key="1">
    <source>
        <dbReference type="PROSITE-ProRule" id="PRU01076"/>
    </source>
</evidence>
<feature type="region of interest" description="Disordered" evidence="2">
    <location>
        <begin position="89"/>
        <end position="127"/>
    </location>
</feature>
<evidence type="ECO:0000256" key="2">
    <source>
        <dbReference type="SAM" id="MobiDB-lite"/>
    </source>
</evidence>
<name>A0ABU5PMX1_9BACL</name>
<dbReference type="InterPro" id="IPR007159">
    <property type="entry name" value="SpoVT-AbrB_dom"/>
</dbReference>
<dbReference type="InterPro" id="IPR010982">
    <property type="entry name" value="Lambda_DNA-bd_dom_sf"/>
</dbReference>
<evidence type="ECO:0000313" key="5">
    <source>
        <dbReference type="Proteomes" id="UP001292216"/>
    </source>
</evidence>
<evidence type="ECO:0000313" key="4">
    <source>
        <dbReference type="EMBL" id="MEA3571298.1"/>
    </source>
</evidence>
<dbReference type="RefSeq" id="WP_050769765.1">
    <property type="nucleotide sequence ID" value="NZ_CBCSKM010000029.1"/>
</dbReference>
<sequence length="183" mass="21107">MRRRGIVRALDELGRIVLPIEWRRVLDIEEKDPMEFFIDPDSRWIMIRKYQSQACMFCQTLDNLLYYHEKFICPSCIQELRLQATLELSSPPASPGTEEVAVTASAENRGPGRPTKDIAASKRGRKRGKAYERLLEAMRTHPNSTQSEWARRIGISQSRVSQLLQELRQSDPAMKTMKKDGQT</sequence>
<dbReference type="PROSITE" id="PS51740">
    <property type="entry name" value="SPOVT_ABRB"/>
    <property type="match status" value="1"/>
</dbReference>
<dbReference type="InterPro" id="IPR052731">
    <property type="entry name" value="B_subtilis_Trans_State_Reg"/>
</dbReference>